<proteinExistence type="predicted"/>
<evidence type="ECO:0008006" key="3">
    <source>
        <dbReference type="Google" id="ProtNLM"/>
    </source>
</evidence>
<keyword evidence="1" id="KW-0472">Membrane</keyword>
<keyword evidence="1" id="KW-0812">Transmembrane</keyword>
<protein>
    <recommendedName>
        <fullName evidence="3">Membrane-bound metal-dependent hydrolase</fullName>
    </recommendedName>
</protein>
<feature type="transmembrane region" description="Helical" evidence="1">
    <location>
        <begin position="129"/>
        <end position="157"/>
    </location>
</feature>
<organism evidence="2">
    <name type="scientific">groundwater metagenome</name>
    <dbReference type="NCBI Taxonomy" id="717931"/>
    <lineage>
        <taxon>unclassified sequences</taxon>
        <taxon>metagenomes</taxon>
        <taxon>ecological metagenomes</taxon>
    </lineage>
</organism>
<accession>A0A098EFF3</accession>
<sequence>MPLTPFHIGIGLALGMLLFRHINLPAILLASVIVDIEPIYCYFIGNCQLHGFSHTFIGGTLFAIAVIAVIFTLRAYFIKISKIFMVEQNYSLNSIVIASFVGVYAHLILDSFMHSDMDPFWPIEGNPLLGIISNSLSFDICIAGFFVGIAIYLFRLLNYIFHSLKKKE</sequence>
<keyword evidence="1" id="KW-1133">Transmembrane helix</keyword>
<name>A0A098EFF3_9ZZZZ</name>
<dbReference type="InterPro" id="IPR007404">
    <property type="entry name" value="YdjM-like"/>
</dbReference>
<evidence type="ECO:0000313" key="2">
    <source>
        <dbReference type="EMBL" id="CEG13760.1"/>
    </source>
</evidence>
<dbReference type="AlphaFoldDB" id="A0A098EFF3"/>
<feature type="transmembrane region" description="Helical" evidence="1">
    <location>
        <begin position="54"/>
        <end position="78"/>
    </location>
</feature>
<reference evidence="2" key="1">
    <citation type="submission" date="2014-09" db="EMBL/GenBank/DDBJ databases">
        <authorList>
            <person name="Probst J Alexander"/>
        </authorList>
    </citation>
    <scope>NUCLEOTIDE SEQUENCE</scope>
</reference>
<gene>
    <name evidence="2" type="ORF">MSIBF_A4640004</name>
</gene>
<dbReference type="EMBL" id="CCXY01000406">
    <property type="protein sequence ID" value="CEG13760.1"/>
    <property type="molecule type" value="Genomic_DNA"/>
</dbReference>
<evidence type="ECO:0000256" key="1">
    <source>
        <dbReference type="SAM" id="Phobius"/>
    </source>
</evidence>
<feature type="transmembrane region" description="Helical" evidence="1">
    <location>
        <begin position="90"/>
        <end position="109"/>
    </location>
</feature>
<dbReference type="Pfam" id="PF04307">
    <property type="entry name" value="YdjM"/>
    <property type="match status" value="1"/>
</dbReference>